<sequence>MQVPLPPSFASAPQHAAIRASSAGCAISPAFFKSSSTASANLSSGGRPKKPARVCPIRCTELFHHHHHIRLRKSSRKPVREAALFLARKCLFIRTGPPCFPLQTSSSFYQFPSLRPIPSQLSATLLSILASTLLTFGFWQRSRPGAAFISSCSSGGGLSQSRTTLMSFPMQIGQFFAGQGVLNAAPKQVPLPLLFSRALSHPQHLFASSAAAPKSIPESSSGPRHFSRAASPEASQSVPDQGHRALPPPPPHRLRSQTQPNPQAALPRKHALHRTSILASLAAQVLFQSFSSANSSQSRKVSYQLGSVEHSGIGNAPPRAALSQASLVGSLPPPCPCSHIRSTVDPLRAHQNPRSTAPRHQSSGRRGQPSAARSGARALPPPPPHPPRSQAAAIRSSLPRKQGLSFAKHPCFPADSSSFSCLLGQSLSALGQRCFQLGFT</sequence>
<feature type="compositionally biased region" description="Low complexity" evidence="1">
    <location>
        <begin position="369"/>
        <end position="378"/>
    </location>
</feature>
<reference evidence="2" key="2">
    <citation type="submission" date="2020-06" db="EMBL/GenBank/DDBJ databases">
        <authorList>
            <person name="Sheffer M."/>
        </authorList>
    </citation>
    <scope>NUCLEOTIDE SEQUENCE</scope>
</reference>
<evidence type="ECO:0000313" key="3">
    <source>
        <dbReference type="Proteomes" id="UP000807504"/>
    </source>
</evidence>
<keyword evidence="3" id="KW-1185">Reference proteome</keyword>
<reference evidence="2" key="1">
    <citation type="journal article" date="2020" name="bioRxiv">
        <title>Chromosome-level reference genome of the European wasp spider Argiope bruennichi: a resource for studies on range expansion and evolutionary adaptation.</title>
        <authorList>
            <person name="Sheffer M.M."/>
            <person name="Hoppe A."/>
            <person name="Krehenwinkel H."/>
            <person name="Uhl G."/>
            <person name="Kuss A.W."/>
            <person name="Jensen L."/>
            <person name="Jensen C."/>
            <person name="Gillespie R.G."/>
            <person name="Hoff K.J."/>
            <person name="Prost S."/>
        </authorList>
    </citation>
    <scope>NUCLEOTIDE SEQUENCE</scope>
</reference>
<feature type="compositionally biased region" description="Polar residues" evidence="1">
    <location>
        <begin position="352"/>
        <end position="365"/>
    </location>
</feature>
<feature type="region of interest" description="Disordered" evidence="1">
    <location>
        <begin position="210"/>
        <end position="270"/>
    </location>
</feature>
<name>A0A8T0E377_ARGBR</name>
<proteinExistence type="predicted"/>
<gene>
    <name evidence="2" type="ORF">HNY73_023249</name>
</gene>
<evidence type="ECO:0000256" key="1">
    <source>
        <dbReference type="SAM" id="MobiDB-lite"/>
    </source>
</evidence>
<dbReference type="Proteomes" id="UP000807504">
    <property type="component" value="Unassembled WGS sequence"/>
</dbReference>
<accession>A0A8T0E377</accession>
<comment type="caution">
    <text evidence="2">The sequence shown here is derived from an EMBL/GenBank/DDBJ whole genome shotgun (WGS) entry which is preliminary data.</text>
</comment>
<evidence type="ECO:0000313" key="2">
    <source>
        <dbReference type="EMBL" id="KAF8765268.1"/>
    </source>
</evidence>
<feature type="region of interest" description="Disordered" evidence="1">
    <location>
        <begin position="339"/>
        <end position="395"/>
    </location>
</feature>
<dbReference type="AlphaFoldDB" id="A0A8T0E377"/>
<organism evidence="2 3">
    <name type="scientific">Argiope bruennichi</name>
    <name type="common">Wasp spider</name>
    <name type="synonym">Aranea bruennichi</name>
    <dbReference type="NCBI Taxonomy" id="94029"/>
    <lineage>
        <taxon>Eukaryota</taxon>
        <taxon>Metazoa</taxon>
        <taxon>Ecdysozoa</taxon>
        <taxon>Arthropoda</taxon>
        <taxon>Chelicerata</taxon>
        <taxon>Arachnida</taxon>
        <taxon>Araneae</taxon>
        <taxon>Araneomorphae</taxon>
        <taxon>Entelegynae</taxon>
        <taxon>Araneoidea</taxon>
        <taxon>Araneidae</taxon>
        <taxon>Argiope</taxon>
    </lineage>
</organism>
<protein>
    <submittedName>
        <fullName evidence="2">Uncharacterized protein</fullName>
    </submittedName>
</protein>
<dbReference type="EMBL" id="JABXBU010002231">
    <property type="protein sequence ID" value="KAF8765268.1"/>
    <property type="molecule type" value="Genomic_DNA"/>
</dbReference>